<dbReference type="NCBIfam" id="TIGR00169">
    <property type="entry name" value="leuB"/>
    <property type="match status" value="1"/>
</dbReference>
<feature type="domain" description="Isopropylmalate dehydrogenase-like" evidence="18">
    <location>
        <begin position="4"/>
        <end position="352"/>
    </location>
</feature>
<keyword evidence="14 16" id="KW-0100">Branched-chain amino acid biosynthesis</keyword>
<dbReference type="EC" id="1.1.1.85" evidence="16"/>
<evidence type="ECO:0000313" key="20">
    <source>
        <dbReference type="Proteomes" id="UP000184310"/>
    </source>
</evidence>
<gene>
    <name evidence="16" type="primary">leuB</name>
    <name evidence="19" type="ORF">SAMN02745163_00284</name>
</gene>
<dbReference type="EMBL" id="FQZB01000003">
    <property type="protein sequence ID" value="SHI45054.1"/>
    <property type="molecule type" value="Genomic_DNA"/>
</dbReference>
<comment type="cofactor">
    <cofactor evidence="16 17">
        <name>Mg(2+)</name>
        <dbReference type="ChEBI" id="CHEBI:18420"/>
    </cofactor>
    <cofactor evidence="16 17">
        <name>Mn(2+)</name>
        <dbReference type="ChEBI" id="CHEBI:29035"/>
    </cofactor>
    <text evidence="16 17">Binds 1 Mg(2+) or Mn(2+) ion per subunit.</text>
</comment>
<protein>
    <recommendedName>
        <fullName evidence="16">3-isopropylmalate dehydrogenase</fullName>
        <ecNumber evidence="16">1.1.1.85</ecNumber>
    </recommendedName>
    <alternativeName>
        <fullName evidence="16">3-IPM-DH</fullName>
    </alternativeName>
    <alternativeName>
        <fullName evidence="16">Beta-IPM dehydrogenase</fullName>
        <shortName evidence="16">IMDH</shortName>
    </alternativeName>
</protein>
<keyword evidence="9 16" id="KW-0028">Amino-acid biosynthesis</keyword>
<feature type="binding site" evidence="16">
    <location>
        <position position="135"/>
    </location>
    <ligand>
        <name>substrate</name>
    </ligand>
</feature>
<evidence type="ECO:0000256" key="16">
    <source>
        <dbReference type="HAMAP-Rule" id="MF_01033"/>
    </source>
</evidence>
<dbReference type="InterPro" id="IPR019818">
    <property type="entry name" value="IsoCit/isopropylmalate_DH_CS"/>
</dbReference>
<comment type="subcellular location">
    <subcellularLocation>
        <location evidence="3 16">Cytoplasm</location>
    </subcellularLocation>
</comment>
<dbReference type="PANTHER" id="PTHR42979:SF1">
    <property type="entry name" value="3-ISOPROPYLMALATE DEHYDROGENASE"/>
    <property type="match status" value="1"/>
</dbReference>
<evidence type="ECO:0000256" key="6">
    <source>
        <dbReference type="ARBA" id="ARBA00011738"/>
    </source>
</evidence>
<evidence type="ECO:0000256" key="8">
    <source>
        <dbReference type="ARBA" id="ARBA00022490"/>
    </source>
</evidence>
<dbReference type="GO" id="GO:0005829">
    <property type="term" value="C:cytosol"/>
    <property type="evidence" value="ECO:0007669"/>
    <property type="project" value="TreeGrafter"/>
</dbReference>
<keyword evidence="11 16" id="KW-0460">Magnesium</keyword>
<comment type="cofactor">
    <cofactor evidence="2">
        <name>Mn(2+)</name>
        <dbReference type="ChEBI" id="CHEBI:29035"/>
    </cofactor>
</comment>
<keyword evidence="10 16" id="KW-0479">Metal-binding</keyword>
<dbReference type="SUPFAM" id="SSF53659">
    <property type="entry name" value="Isocitrate/Isopropylmalate dehydrogenase-like"/>
    <property type="match status" value="1"/>
</dbReference>
<dbReference type="OrthoDB" id="9806254at2"/>
<dbReference type="RefSeq" id="WP_072984537.1">
    <property type="nucleotide sequence ID" value="NZ_FQZB01000003.1"/>
</dbReference>
<dbReference type="FunFam" id="3.40.718.10:FF:000028">
    <property type="entry name" value="3-isopropylmalate dehydrogenase"/>
    <property type="match status" value="1"/>
</dbReference>
<feature type="binding site" evidence="16">
    <location>
        <position position="247"/>
    </location>
    <ligand>
        <name>Mg(2+)</name>
        <dbReference type="ChEBI" id="CHEBI:18420"/>
    </ligand>
</feature>
<evidence type="ECO:0000256" key="10">
    <source>
        <dbReference type="ARBA" id="ARBA00022723"/>
    </source>
</evidence>
<reference evidence="19 20" key="1">
    <citation type="submission" date="2016-11" db="EMBL/GenBank/DDBJ databases">
        <authorList>
            <person name="Jaros S."/>
            <person name="Januszkiewicz K."/>
            <person name="Wedrychowicz H."/>
        </authorList>
    </citation>
    <scope>NUCLEOTIDE SEQUENCE [LARGE SCALE GENOMIC DNA]</scope>
    <source>
        <strain evidence="19 20">DSM 21758</strain>
    </source>
</reference>
<evidence type="ECO:0000256" key="15">
    <source>
        <dbReference type="ARBA" id="ARBA00023577"/>
    </source>
</evidence>
<evidence type="ECO:0000256" key="2">
    <source>
        <dbReference type="ARBA" id="ARBA00001936"/>
    </source>
</evidence>
<evidence type="ECO:0000256" key="1">
    <source>
        <dbReference type="ARBA" id="ARBA00000624"/>
    </source>
</evidence>
<name>A0A1M6B8I7_9CLOT</name>
<dbReference type="GO" id="GO:0000287">
    <property type="term" value="F:magnesium ion binding"/>
    <property type="evidence" value="ECO:0007669"/>
    <property type="project" value="InterPro"/>
</dbReference>
<sequence length="356" mass="39270">MDFKVAVIKGDGIGPEVVDETIKVLSKIEERYNHKFNYQYVLAGGIAIDKTGNPLPEETLNVCRNSQAVLLGAVGGPKWDNPSAEVRPEQALLGLRGGLNLYCNLRPALLYAPLRNASPLKDSIIGDGIDISVVRELTGGIYFGERKLEKIDDEEIAYDTEKYSTSEVRRIAKIAFEIAMQRNKKVTSVDKANILESSRLWRRVVSEVAEDYKEVELNHLYIDNATMQLVKDPRQFDVIVTSNMFGDILSDEASMITGSIGMLPSASLGENSFGMYEPIHGSAPDIAGKGIANPLATILSAAMMLRYSFKLEEEAKVIENAVIKVLEEGYRTGDIMSEGMKITSTKQMGDLVVERI</sequence>
<dbReference type="Gene3D" id="3.40.718.10">
    <property type="entry name" value="Isopropylmalate Dehydrogenase"/>
    <property type="match status" value="1"/>
</dbReference>
<comment type="pathway">
    <text evidence="4 16 17">Amino-acid biosynthesis; L-leucine biosynthesis; L-leucine from 3-methyl-2-oxobutanoate: step 3/4.</text>
</comment>
<dbReference type="InterPro" id="IPR024084">
    <property type="entry name" value="IsoPropMal-DH-like_dom"/>
</dbReference>
<keyword evidence="16" id="KW-0464">Manganese</keyword>
<feature type="binding site" evidence="16">
    <location>
        <position position="223"/>
    </location>
    <ligand>
        <name>Mg(2+)</name>
        <dbReference type="ChEBI" id="CHEBI:18420"/>
    </ligand>
</feature>
<evidence type="ECO:0000256" key="5">
    <source>
        <dbReference type="ARBA" id="ARBA00008319"/>
    </source>
</evidence>
<comment type="catalytic activity">
    <reaction evidence="1 16 17">
        <text>(2R,3S)-3-isopropylmalate + NAD(+) = 4-methyl-2-oxopentanoate + CO2 + NADH</text>
        <dbReference type="Rhea" id="RHEA:32271"/>
        <dbReference type="ChEBI" id="CHEBI:16526"/>
        <dbReference type="ChEBI" id="CHEBI:17865"/>
        <dbReference type="ChEBI" id="CHEBI:35121"/>
        <dbReference type="ChEBI" id="CHEBI:57540"/>
        <dbReference type="ChEBI" id="CHEBI:57945"/>
        <dbReference type="EC" id="1.1.1.85"/>
    </reaction>
</comment>
<comment type="subunit">
    <text evidence="6 16 17">Homodimer.</text>
</comment>
<dbReference type="PROSITE" id="PS00470">
    <property type="entry name" value="IDH_IMDH"/>
    <property type="match status" value="1"/>
</dbReference>
<organism evidence="19 20">
    <name type="scientific">Clostridium cavendishii DSM 21758</name>
    <dbReference type="NCBI Taxonomy" id="1121302"/>
    <lineage>
        <taxon>Bacteria</taxon>
        <taxon>Bacillati</taxon>
        <taxon>Bacillota</taxon>
        <taxon>Clostridia</taxon>
        <taxon>Eubacteriales</taxon>
        <taxon>Clostridiaceae</taxon>
        <taxon>Clostridium</taxon>
    </lineage>
</organism>
<dbReference type="AlphaFoldDB" id="A0A1M6B8I7"/>
<evidence type="ECO:0000256" key="7">
    <source>
        <dbReference type="ARBA" id="ARBA00022430"/>
    </source>
</evidence>
<dbReference type="GO" id="GO:0051287">
    <property type="term" value="F:NAD binding"/>
    <property type="evidence" value="ECO:0007669"/>
    <property type="project" value="InterPro"/>
</dbReference>
<evidence type="ECO:0000256" key="11">
    <source>
        <dbReference type="ARBA" id="ARBA00022842"/>
    </source>
</evidence>
<dbReference type="HAMAP" id="MF_01033">
    <property type="entry name" value="LeuB_type1"/>
    <property type="match status" value="1"/>
</dbReference>
<feature type="binding site" evidence="16">
    <location>
        <position position="106"/>
    </location>
    <ligand>
        <name>substrate</name>
    </ligand>
</feature>
<feature type="binding site" evidence="16">
    <location>
        <position position="251"/>
    </location>
    <ligand>
        <name>Mg(2+)</name>
        <dbReference type="ChEBI" id="CHEBI:18420"/>
    </ligand>
</feature>
<keyword evidence="7 16" id="KW-0432">Leucine biosynthesis</keyword>
<feature type="site" description="Important for catalysis" evidence="16">
    <location>
        <position position="191"/>
    </location>
</feature>
<evidence type="ECO:0000256" key="3">
    <source>
        <dbReference type="ARBA" id="ARBA00004496"/>
    </source>
</evidence>
<keyword evidence="13 16" id="KW-0520">NAD</keyword>
<comment type="function">
    <text evidence="15 16 17">Catalyzes the oxidation of 3-carboxy-2-hydroxy-4-methylpentanoate (3-isopropylmalate) to 3-carboxy-4-methyl-2-oxopentanoate. The product decarboxylates to 4-methyl-2 oxopentanoate.</text>
</comment>
<dbReference type="InterPro" id="IPR004429">
    <property type="entry name" value="Isopropylmalate_DH"/>
</dbReference>
<evidence type="ECO:0000256" key="17">
    <source>
        <dbReference type="RuleBase" id="RU004445"/>
    </source>
</evidence>
<dbReference type="Proteomes" id="UP000184310">
    <property type="component" value="Unassembled WGS sequence"/>
</dbReference>
<dbReference type="STRING" id="1121302.SAMN02745163_00284"/>
<accession>A0A1M6B8I7</accession>
<keyword evidence="8 16" id="KW-0963">Cytoplasm</keyword>
<evidence type="ECO:0000256" key="12">
    <source>
        <dbReference type="ARBA" id="ARBA00023002"/>
    </source>
</evidence>
<keyword evidence="12 16" id="KW-0560">Oxidoreductase</keyword>
<evidence type="ECO:0000256" key="13">
    <source>
        <dbReference type="ARBA" id="ARBA00023027"/>
    </source>
</evidence>
<evidence type="ECO:0000313" key="19">
    <source>
        <dbReference type="EMBL" id="SHI45054.1"/>
    </source>
</evidence>
<feature type="site" description="Important for catalysis" evidence="16">
    <location>
        <position position="142"/>
    </location>
</feature>
<evidence type="ECO:0000259" key="18">
    <source>
        <dbReference type="SMART" id="SM01329"/>
    </source>
</evidence>
<dbReference type="GO" id="GO:0003862">
    <property type="term" value="F:3-isopropylmalate dehydrogenase activity"/>
    <property type="evidence" value="ECO:0007669"/>
    <property type="project" value="UniProtKB-UniRule"/>
</dbReference>
<dbReference type="PANTHER" id="PTHR42979">
    <property type="entry name" value="3-ISOPROPYLMALATE DEHYDROGENASE"/>
    <property type="match status" value="1"/>
</dbReference>
<feature type="binding site" evidence="16">
    <location>
        <begin position="76"/>
        <end position="89"/>
    </location>
    <ligand>
        <name>NAD(+)</name>
        <dbReference type="ChEBI" id="CHEBI:57540"/>
    </ligand>
</feature>
<evidence type="ECO:0000256" key="4">
    <source>
        <dbReference type="ARBA" id="ARBA00004762"/>
    </source>
</evidence>
<dbReference type="UniPathway" id="UPA00048">
    <property type="reaction ID" value="UER00072"/>
</dbReference>
<feature type="binding site" evidence="16">
    <location>
        <position position="223"/>
    </location>
    <ligand>
        <name>substrate</name>
    </ligand>
</feature>
<comment type="similarity">
    <text evidence="5 16">Belongs to the isocitrate and isopropylmalate dehydrogenases family. LeuB type 1 subfamily.</text>
</comment>
<proteinExistence type="inferred from homology"/>
<dbReference type="GO" id="GO:0009098">
    <property type="term" value="P:L-leucine biosynthetic process"/>
    <property type="evidence" value="ECO:0007669"/>
    <property type="project" value="UniProtKB-UniRule"/>
</dbReference>
<feature type="binding site" evidence="16">
    <location>
        <position position="96"/>
    </location>
    <ligand>
        <name>substrate</name>
    </ligand>
</feature>
<evidence type="ECO:0000256" key="9">
    <source>
        <dbReference type="ARBA" id="ARBA00022605"/>
    </source>
</evidence>
<evidence type="ECO:0000256" key="14">
    <source>
        <dbReference type="ARBA" id="ARBA00023304"/>
    </source>
</evidence>
<dbReference type="SMART" id="SM01329">
    <property type="entry name" value="Iso_dh"/>
    <property type="match status" value="1"/>
</dbReference>
<keyword evidence="20" id="KW-1185">Reference proteome</keyword>
<dbReference type="Pfam" id="PF00180">
    <property type="entry name" value="Iso_dh"/>
    <property type="match status" value="1"/>
</dbReference>
<feature type="binding site" evidence="16">
    <location>
        <begin position="281"/>
        <end position="293"/>
    </location>
    <ligand>
        <name>NAD(+)</name>
        <dbReference type="ChEBI" id="CHEBI:57540"/>
    </ligand>
</feature>